<keyword evidence="3 5" id="KW-0663">Pyridoxal phosphate</keyword>
<evidence type="ECO:0000256" key="3">
    <source>
        <dbReference type="ARBA" id="ARBA00022898"/>
    </source>
</evidence>
<dbReference type="GO" id="GO:0005829">
    <property type="term" value="C:cytosol"/>
    <property type="evidence" value="ECO:0007669"/>
    <property type="project" value="TreeGrafter"/>
</dbReference>
<sequence>MFRPLKADINLSALRANFKLAKKLQPNAKTLAVMKANAYGHGMLDCARGLNNLADGYAVACMEEALVLHNGGLKLPVVLLEGIFSPREIAICHKQNFIPVIHQQHQLQWFLESDIQLEQVWFKLDSGMHRLGMSVEELTQASKQLKAHSPKTQQVLVSHFACADQPDHPLNQQQLDLVLSLAETLGLPLSFANSAALIGLPDSRASVQRPGIMMYGASPQENIPASELGLKPVMNLDSQVIAVRTLQPGESCGYSLTWQATQPTKLATVAIGYGDGYPRHAKSGTPVLVNGQRAKLAGRVSMDMITVDVTELGAVNIGDPVRLWGEGLPVDEIATWADTISYTLLTGVSPRVPRIVVE</sequence>
<dbReference type="EC" id="5.1.1.1" evidence="5"/>
<dbReference type="UniPathway" id="UPA00042">
    <property type="reaction ID" value="UER00497"/>
</dbReference>
<evidence type="ECO:0000256" key="4">
    <source>
        <dbReference type="ARBA" id="ARBA00023235"/>
    </source>
</evidence>
<keyword evidence="10" id="KW-1185">Reference proteome</keyword>
<dbReference type="InterPro" id="IPR001608">
    <property type="entry name" value="Ala_racemase_N"/>
</dbReference>
<dbReference type="GO" id="GO:0008784">
    <property type="term" value="F:alanine racemase activity"/>
    <property type="evidence" value="ECO:0007669"/>
    <property type="project" value="UniProtKB-UniRule"/>
</dbReference>
<feature type="active site" description="Proton acceptor; specific for L-alanine" evidence="5">
    <location>
        <position position="254"/>
    </location>
</feature>
<evidence type="ECO:0000256" key="6">
    <source>
        <dbReference type="PIRSR" id="PIRSR600821-50"/>
    </source>
</evidence>
<evidence type="ECO:0000256" key="1">
    <source>
        <dbReference type="ARBA" id="ARBA00000316"/>
    </source>
</evidence>
<gene>
    <name evidence="9" type="primary">alr</name>
    <name evidence="9" type="ORF">DC094_18535</name>
</gene>
<feature type="domain" description="Alanine racemase C-terminal" evidence="8">
    <location>
        <begin position="233"/>
        <end position="357"/>
    </location>
</feature>
<comment type="function">
    <text evidence="5">Catalyzes the interconversion of L-alanine and D-alanine. May also act on other amino acids.</text>
</comment>
<protein>
    <recommendedName>
        <fullName evidence="5">Alanine racemase</fullName>
        <ecNumber evidence="5">5.1.1.1</ecNumber>
    </recommendedName>
</protein>
<dbReference type="Pfam" id="PF01168">
    <property type="entry name" value="Ala_racemase_N"/>
    <property type="match status" value="1"/>
</dbReference>
<dbReference type="InterPro" id="IPR000821">
    <property type="entry name" value="Ala_racemase"/>
</dbReference>
<evidence type="ECO:0000256" key="7">
    <source>
        <dbReference type="PIRSR" id="PIRSR600821-52"/>
    </source>
</evidence>
<feature type="binding site" evidence="5 7">
    <location>
        <position position="302"/>
    </location>
    <ligand>
        <name>substrate</name>
    </ligand>
</feature>
<dbReference type="PANTHER" id="PTHR30511">
    <property type="entry name" value="ALANINE RACEMASE"/>
    <property type="match status" value="1"/>
</dbReference>
<comment type="catalytic activity">
    <reaction evidence="1 5">
        <text>L-alanine = D-alanine</text>
        <dbReference type="Rhea" id="RHEA:20249"/>
        <dbReference type="ChEBI" id="CHEBI:57416"/>
        <dbReference type="ChEBI" id="CHEBI:57972"/>
        <dbReference type="EC" id="5.1.1.1"/>
    </reaction>
</comment>
<dbReference type="AlphaFoldDB" id="A0A2V1GQ42"/>
<name>A0A2V1GQ42_9GAMM</name>
<dbReference type="HAMAP" id="MF_01201">
    <property type="entry name" value="Ala_racemase"/>
    <property type="match status" value="1"/>
</dbReference>
<dbReference type="SUPFAM" id="SSF50621">
    <property type="entry name" value="Alanine racemase C-terminal domain-like"/>
    <property type="match status" value="1"/>
</dbReference>
<dbReference type="CDD" id="cd06827">
    <property type="entry name" value="PLPDE_III_AR_proteobact"/>
    <property type="match status" value="1"/>
</dbReference>
<dbReference type="Pfam" id="PF00842">
    <property type="entry name" value="Ala_racemase_C"/>
    <property type="match status" value="1"/>
</dbReference>
<dbReference type="PROSITE" id="PS00395">
    <property type="entry name" value="ALANINE_RACEMASE"/>
    <property type="match status" value="1"/>
</dbReference>
<evidence type="ECO:0000256" key="5">
    <source>
        <dbReference type="HAMAP-Rule" id="MF_01201"/>
    </source>
</evidence>
<feature type="active site" description="Proton acceptor; specific for D-alanine" evidence="5">
    <location>
        <position position="35"/>
    </location>
</feature>
<comment type="similarity">
    <text evidence="5">Belongs to the alanine racemase family.</text>
</comment>
<evidence type="ECO:0000259" key="8">
    <source>
        <dbReference type="SMART" id="SM01005"/>
    </source>
</evidence>
<dbReference type="FunFam" id="3.20.20.10:FF:000002">
    <property type="entry name" value="Alanine racemase"/>
    <property type="match status" value="1"/>
</dbReference>
<proteinExistence type="inferred from homology"/>
<dbReference type="Gene3D" id="3.20.20.10">
    <property type="entry name" value="Alanine racemase"/>
    <property type="match status" value="1"/>
</dbReference>
<evidence type="ECO:0000313" key="9">
    <source>
        <dbReference type="EMBL" id="PVZ65476.1"/>
    </source>
</evidence>
<dbReference type="GO" id="GO:0030632">
    <property type="term" value="P:D-alanine biosynthetic process"/>
    <property type="evidence" value="ECO:0007669"/>
    <property type="project" value="UniProtKB-UniRule"/>
</dbReference>
<comment type="pathway">
    <text evidence="5">Amino-acid biosynthesis; D-alanine biosynthesis; D-alanine from L-alanine: step 1/1.</text>
</comment>
<dbReference type="InterPro" id="IPR020622">
    <property type="entry name" value="Ala_racemase_pyridoxalP-BS"/>
</dbReference>
<dbReference type="OrthoDB" id="9813814at2"/>
<dbReference type="EMBL" id="QDDL01000010">
    <property type="protein sequence ID" value="PVZ65476.1"/>
    <property type="molecule type" value="Genomic_DNA"/>
</dbReference>
<evidence type="ECO:0000313" key="10">
    <source>
        <dbReference type="Proteomes" id="UP000244906"/>
    </source>
</evidence>
<organism evidence="9 10">
    <name type="scientific">Pelagibaculum spongiae</name>
    <dbReference type="NCBI Taxonomy" id="2080658"/>
    <lineage>
        <taxon>Bacteria</taxon>
        <taxon>Pseudomonadati</taxon>
        <taxon>Pseudomonadota</taxon>
        <taxon>Gammaproteobacteria</taxon>
        <taxon>Oceanospirillales</taxon>
        <taxon>Pelagibaculum</taxon>
    </lineage>
</organism>
<evidence type="ECO:0000256" key="2">
    <source>
        <dbReference type="ARBA" id="ARBA00001933"/>
    </source>
</evidence>
<dbReference type="InterPro" id="IPR009006">
    <property type="entry name" value="Ala_racemase/Decarboxylase_C"/>
</dbReference>
<dbReference type="NCBIfam" id="TIGR00492">
    <property type="entry name" value="alr"/>
    <property type="match status" value="1"/>
</dbReference>
<dbReference type="Gene3D" id="2.40.37.10">
    <property type="entry name" value="Lyase, Ornithine Decarboxylase, Chain A, domain 1"/>
    <property type="match status" value="1"/>
</dbReference>
<dbReference type="InterPro" id="IPR029066">
    <property type="entry name" value="PLP-binding_barrel"/>
</dbReference>
<dbReference type="GO" id="GO:0030170">
    <property type="term" value="F:pyridoxal phosphate binding"/>
    <property type="evidence" value="ECO:0007669"/>
    <property type="project" value="UniProtKB-UniRule"/>
</dbReference>
<feature type="binding site" evidence="5 7">
    <location>
        <position position="130"/>
    </location>
    <ligand>
        <name>substrate</name>
    </ligand>
</feature>
<accession>A0A2V1GQ42</accession>
<feature type="modified residue" description="N6-(pyridoxal phosphate)lysine" evidence="5 6">
    <location>
        <position position="35"/>
    </location>
</feature>
<keyword evidence="4 5" id="KW-0413">Isomerase</keyword>
<reference evidence="9 10" key="1">
    <citation type="submission" date="2018-04" db="EMBL/GenBank/DDBJ databases">
        <title>Thalassorhabdus spongiae gen. nov., sp. nov., isolated from a marine sponge in South-West Iceland.</title>
        <authorList>
            <person name="Knobloch S."/>
            <person name="Daussin A."/>
            <person name="Johannsson R."/>
            <person name="Marteinsson V.T."/>
        </authorList>
    </citation>
    <scope>NUCLEOTIDE SEQUENCE [LARGE SCALE GENOMIC DNA]</scope>
    <source>
        <strain evidence="9 10">Hp12</strain>
    </source>
</reference>
<dbReference type="PANTHER" id="PTHR30511:SF0">
    <property type="entry name" value="ALANINE RACEMASE, CATABOLIC-RELATED"/>
    <property type="match status" value="1"/>
</dbReference>
<dbReference type="RefSeq" id="WP_116688611.1">
    <property type="nucleotide sequence ID" value="NZ_CAWNYD010000010.1"/>
</dbReference>
<dbReference type="SUPFAM" id="SSF51419">
    <property type="entry name" value="PLP-binding barrel"/>
    <property type="match status" value="1"/>
</dbReference>
<dbReference type="SMART" id="SM01005">
    <property type="entry name" value="Ala_racemase_C"/>
    <property type="match status" value="1"/>
</dbReference>
<dbReference type="PRINTS" id="PR00992">
    <property type="entry name" value="ALARACEMASE"/>
</dbReference>
<dbReference type="Proteomes" id="UP000244906">
    <property type="component" value="Unassembled WGS sequence"/>
</dbReference>
<comment type="cofactor">
    <cofactor evidence="2 5 6">
        <name>pyridoxal 5'-phosphate</name>
        <dbReference type="ChEBI" id="CHEBI:597326"/>
    </cofactor>
</comment>
<dbReference type="InterPro" id="IPR011079">
    <property type="entry name" value="Ala_racemase_C"/>
</dbReference>
<comment type="caution">
    <text evidence="9">The sequence shown here is derived from an EMBL/GenBank/DDBJ whole genome shotgun (WGS) entry which is preliminary data.</text>
</comment>